<proteinExistence type="predicted"/>
<sequence length="113" mass="12681">MKKVMFALFIVFYTSCSSTKNTDSVSDTKETSEVKSENDGSSYEKAIIIKAKDEMTGVNKVYSKLKELYPGYKLISQGSGSKNGKHYDTMKIVTSDGEEKSVYFDITSFYGKF</sequence>
<accession>A0ABP7UYJ3</accession>
<keyword evidence="3" id="KW-1185">Reference proteome</keyword>
<reference evidence="3" key="1">
    <citation type="journal article" date="2019" name="Int. J. Syst. Evol. Microbiol.">
        <title>The Global Catalogue of Microorganisms (GCM) 10K type strain sequencing project: providing services to taxonomists for standard genome sequencing and annotation.</title>
        <authorList>
            <consortium name="The Broad Institute Genomics Platform"/>
            <consortium name="The Broad Institute Genome Sequencing Center for Infectious Disease"/>
            <person name="Wu L."/>
            <person name="Ma J."/>
        </authorList>
    </citation>
    <scope>NUCLEOTIDE SEQUENCE [LARGE SCALE GENOMIC DNA]</scope>
    <source>
        <strain evidence="3">JCM 17068</strain>
    </source>
</reference>
<feature type="compositionally biased region" description="Basic and acidic residues" evidence="1">
    <location>
        <begin position="26"/>
        <end position="38"/>
    </location>
</feature>
<evidence type="ECO:0000256" key="1">
    <source>
        <dbReference type="SAM" id="MobiDB-lite"/>
    </source>
</evidence>
<protein>
    <submittedName>
        <fullName evidence="2">Uncharacterized protein</fullName>
    </submittedName>
</protein>
<evidence type="ECO:0000313" key="3">
    <source>
        <dbReference type="Proteomes" id="UP001500426"/>
    </source>
</evidence>
<name>A0ABP7UYJ3_9FLAO</name>
<dbReference type="EMBL" id="BAABCS010000020">
    <property type="protein sequence ID" value="GAA4055659.1"/>
    <property type="molecule type" value="Genomic_DNA"/>
</dbReference>
<dbReference type="RefSeq" id="WP_345094696.1">
    <property type="nucleotide sequence ID" value="NZ_BAABCS010000020.1"/>
</dbReference>
<dbReference type="Proteomes" id="UP001500426">
    <property type="component" value="Unassembled WGS sequence"/>
</dbReference>
<organism evidence="2 3">
    <name type="scientific">Flavobacterium chungnamense</name>
    <dbReference type="NCBI Taxonomy" id="706182"/>
    <lineage>
        <taxon>Bacteria</taxon>
        <taxon>Pseudomonadati</taxon>
        <taxon>Bacteroidota</taxon>
        <taxon>Flavobacteriia</taxon>
        <taxon>Flavobacteriales</taxon>
        <taxon>Flavobacteriaceae</taxon>
        <taxon>Flavobacterium</taxon>
    </lineage>
</organism>
<evidence type="ECO:0000313" key="2">
    <source>
        <dbReference type="EMBL" id="GAA4055659.1"/>
    </source>
</evidence>
<comment type="caution">
    <text evidence="2">The sequence shown here is derived from an EMBL/GenBank/DDBJ whole genome shotgun (WGS) entry which is preliminary data.</text>
</comment>
<feature type="region of interest" description="Disordered" evidence="1">
    <location>
        <begin position="18"/>
        <end position="40"/>
    </location>
</feature>
<gene>
    <name evidence="2" type="ORF">GCM10022388_22820</name>
</gene>